<name>A0A922S8K3_SPOEX</name>
<dbReference type="EMBL" id="JACEFF010000920">
    <property type="protein sequence ID" value="KAH9628309.1"/>
    <property type="molecule type" value="Genomic_DNA"/>
</dbReference>
<evidence type="ECO:0000256" key="1">
    <source>
        <dbReference type="SAM" id="MobiDB-lite"/>
    </source>
</evidence>
<evidence type="ECO:0000313" key="3">
    <source>
        <dbReference type="EMBL" id="KAH9628309.1"/>
    </source>
</evidence>
<evidence type="ECO:0000256" key="2">
    <source>
        <dbReference type="SAM" id="SignalP"/>
    </source>
</evidence>
<protein>
    <submittedName>
        <fullName evidence="3">Uncharacterized protein</fullName>
    </submittedName>
</protein>
<proteinExistence type="predicted"/>
<dbReference type="OrthoDB" id="7481740at2759"/>
<accession>A0A922S8K3</accession>
<gene>
    <name evidence="3" type="ORF">HF086_017384</name>
</gene>
<organism evidence="3 4">
    <name type="scientific">Spodoptera exigua</name>
    <name type="common">Beet armyworm</name>
    <name type="synonym">Noctua fulgens</name>
    <dbReference type="NCBI Taxonomy" id="7107"/>
    <lineage>
        <taxon>Eukaryota</taxon>
        <taxon>Metazoa</taxon>
        <taxon>Ecdysozoa</taxon>
        <taxon>Arthropoda</taxon>
        <taxon>Hexapoda</taxon>
        <taxon>Insecta</taxon>
        <taxon>Pterygota</taxon>
        <taxon>Neoptera</taxon>
        <taxon>Endopterygota</taxon>
        <taxon>Lepidoptera</taxon>
        <taxon>Glossata</taxon>
        <taxon>Ditrysia</taxon>
        <taxon>Noctuoidea</taxon>
        <taxon>Noctuidae</taxon>
        <taxon>Amphipyrinae</taxon>
        <taxon>Spodoptera</taxon>
    </lineage>
</organism>
<feature type="region of interest" description="Disordered" evidence="1">
    <location>
        <begin position="147"/>
        <end position="180"/>
    </location>
</feature>
<feature type="signal peptide" evidence="2">
    <location>
        <begin position="1"/>
        <end position="19"/>
    </location>
</feature>
<reference evidence="3" key="1">
    <citation type="journal article" date="2021" name="G3 (Bethesda)">
        <title>Genome and transcriptome analysis of the beet armyworm Spodoptera exigua reveals targets for pest control. .</title>
        <authorList>
            <person name="Simon S."/>
            <person name="Breeschoten T."/>
            <person name="Jansen H.J."/>
            <person name="Dirks R.P."/>
            <person name="Schranz M.E."/>
            <person name="Ros V.I.D."/>
        </authorList>
    </citation>
    <scope>NUCLEOTIDE SEQUENCE</scope>
    <source>
        <strain evidence="3">TB_SE_WUR_2020</strain>
    </source>
</reference>
<comment type="caution">
    <text evidence="3">The sequence shown here is derived from an EMBL/GenBank/DDBJ whole genome shotgun (WGS) entry which is preliminary data.</text>
</comment>
<dbReference type="Pfam" id="PF15868">
    <property type="entry name" value="MBF2"/>
    <property type="match status" value="1"/>
</dbReference>
<dbReference type="Proteomes" id="UP000814243">
    <property type="component" value="Unassembled WGS sequence"/>
</dbReference>
<dbReference type="InterPro" id="IPR031734">
    <property type="entry name" value="MBF2"/>
</dbReference>
<feature type="chain" id="PRO_5037403044" evidence="2">
    <location>
        <begin position="20"/>
        <end position="180"/>
    </location>
</feature>
<dbReference type="AlphaFoldDB" id="A0A922S8K3"/>
<keyword evidence="2" id="KW-0732">Signal</keyword>
<evidence type="ECO:0000313" key="4">
    <source>
        <dbReference type="Proteomes" id="UP000814243"/>
    </source>
</evidence>
<sequence length="180" mass="19945">MKILCLIFSFYTFTQFSSCRDFYIGMFKRDNFLVAQDTLFKAASPVGYTIASYGRLFKCPITFLRVVDRLGIGRGPTTSVVRGGLGKQYINLRIKSTYKLPISVNVYVGCDNKHPYVVTFPSRATKASLSSKRDDTITTSAVQLEMTNTSNNTSDNTTTTTPLTTPTTTTTTTKSPLPKL</sequence>